<dbReference type="SUPFAM" id="SSF56645">
    <property type="entry name" value="Acyl-CoA dehydrogenase NM domain-like"/>
    <property type="match status" value="1"/>
</dbReference>
<evidence type="ECO:0000259" key="7">
    <source>
        <dbReference type="Pfam" id="PF00441"/>
    </source>
</evidence>
<dbReference type="InterPro" id="IPR009075">
    <property type="entry name" value="AcylCo_DH/oxidase_C"/>
</dbReference>
<proteinExistence type="inferred from homology"/>
<dbReference type="SUPFAM" id="SSF47203">
    <property type="entry name" value="Acyl-CoA dehydrogenase C-terminal domain-like"/>
    <property type="match status" value="1"/>
</dbReference>
<dbReference type="AlphaFoldDB" id="A0A081NMK0"/>
<dbReference type="CDD" id="cd00567">
    <property type="entry name" value="ACAD"/>
    <property type="match status" value="1"/>
</dbReference>
<accession>A0A081NMK0</accession>
<dbReference type="Pfam" id="PF00441">
    <property type="entry name" value="Acyl-CoA_dh_1"/>
    <property type="match status" value="1"/>
</dbReference>
<dbReference type="InterPro" id="IPR046373">
    <property type="entry name" value="Acyl-CoA_Oxase/DH_mid-dom_sf"/>
</dbReference>
<gene>
    <name evidence="10" type="ORF">GZ78_07265</name>
</gene>
<dbReference type="InterPro" id="IPR036250">
    <property type="entry name" value="AcylCo_DH-like_C"/>
</dbReference>
<keyword evidence="11" id="KW-1185">Reference proteome</keyword>
<keyword evidence="4 6" id="KW-0274">FAD</keyword>
<evidence type="ECO:0000256" key="1">
    <source>
        <dbReference type="ARBA" id="ARBA00001974"/>
    </source>
</evidence>
<evidence type="ECO:0000256" key="6">
    <source>
        <dbReference type="RuleBase" id="RU362125"/>
    </source>
</evidence>
<dbReference type="PANTHER" id="PTHR43884:SF20">
    <property type="entry name" value="ACYL-COA DEHYDROGENASE FADE28"/>
    <property type="match status" value="1"/>
</dbReference>
<dbReference type="Pfam" id="PF02770">
    <property type="entry name" value="Acyl-CoA_dh_M"/>
    <property type="match status" value="1"/>
</dbReference>
<evidence type="ECO:0000259" key="9">
    <source>
        <dbReference type="Pfam" id="PF02771"/>
    </source>
</evidence>
<dbReference type="GO" id="GO:0050660">
    <property type="term" value="F:flavin adenine dinucleotide binding"/>
    <property type="evidence" value="ECO:0007669"/>
    <property type="project" value="InterPro"/>
</dbReference>
<evidence type="ECO:0000256" key="5">
    <source>
        <dbReference type="ARBA" id="ARBA00023002"/>
    </source>
</evidence>
<keyword evidence="3 6" id="KW-0285">Flavoprotein</keyword>
<dbReference type="InterPro" id="IPR013786">
    <property type="entry name" value="AcylCoA_DH/ox_N"/>
</dbReference>
<evidence type="ECO:0000259" key="8">
    <source>
        <dbReference type="Pfam" id="PF02770"/>
    </source>
</evidence>
<dbReference type="PANTHER" id="PTHR43884">
    <property type="entry name" value="ACYL-COA DEHYDROGENASE"/>
    <property type="match status" value="1"/>
</dbReference>
<evidence type="ECO:0000313" key="10">
    <source>
        <dbReference type="EMBL" id="KEQ19673.1"/>
    </source>
</evidence>
<comment type="cofactor">
    <cofactor evidence="1 6">
        <name>FAD</name>
        <dbReference type="ChEBI" id="CHEBI:57692"/>
    </cofactor>
</comment>
<dbReference type="OrthoDB" id="9770681at2"/>
<evidence type="ECO:0000256" key="3">
    <source>
        <dbReference type="ARBA" id="ARBA00022630"/>
    </source>
</evidence>
<dbReference type="Pfam" id="PF02771">
    <property type="entry name" value="Acyl-CoA_dh_N"/>
    <property type="match status" value="1"/>
</dbReference>
<dbReference type="InterPro" id="IPR009100">
    <property type="entry name" value="AcylCoA_DH/oxidase_NM_dom_sf"/>
</dbReference>
<dbReference type="Gene3D" id="1.10.540.10">
    <property type="entry name" value="Acyl-CoA dehydrogenase/oxidase, N-terminal domain"/>
    <property type="match status" value="1"/>
</dbReference>
<comment type="similarity">
    <text evidence="2 6">Belongs to the acyl-CoA dehydrogenase family.</text>
</comment>
<reference evidence="10 11" key="1">
    <citation type="submission" date="2014-06" db="EMBL/GenBank/DDBJ databases">
        <title>Whole Genome Sequences of Three Symbiotic Endozoicomonas Bacteria.</title>
        <authorList>
            <person name="Neave M.J."/>
            <person name="Apprill A."/>
            <person name="Voolstra C.R."/>
        </authorList>
    </citation>
    <scope>NUCLEOTIDE SEQUENCE [LARGE SCALE GENOMIC DNA]</scope>
    <source>
        <strain evidence="10 11">DSM 25634</strain>
    </source>
</reference>
<feature type="domain" description="Acyl-CoA dehydrogenase/oxidase N-terminal" evidence="9">
    <location>
        <begin position="6"/>
        <end position="118"/>
    </location>
</feature>
<dbReference type="EMBL" id="JOKH01000001">
    <property type="protein sequence ID" value="KEQ19673.1"/>
    <property type="molecule type" value="Genomic_DNA"/>
</dbReference>
<dbReference type="Gene3D" id="1.20.140.10">
    <property type="entry name" value="Butyryl-CoA Dehydrogenase, subunit A, domain 3"/>
    <property type="match status" value="1"/>
</dbReference>
<dbReference type="eggNOG" id="COG1960">
    <property type="taxonomic scope" value="Bacteria"/>
</dbReference>
<evidence type="ECO:0000256" key="4">
    <source>
        <dbReference type="ARBA" id="ARBA00022827"/>
    </source>
</evidence>
<dbReference type="InterPro" id="IPR006091">
    <property type="entry name" value="Acyl-CoA_Oxase/DH_mid-dom"/>
</dbReference>
<sequence>MEFAFTDEQEMIRDSAESFLQDVSTSEAVRSAMVTEAGYDSELWQRICSQMYWQALTIPEEYGGLGLGYVELTILLEEMGRRLLCSPFFSTVGLGVNALLVAGNETQKQQWLPQIAEGSLTATLAYTSRNRWDANSVDVIARAEGDGYVLSGTYKYVPDGHTADLLVIAARSPDSQGQEGISLFALPAQADGVSRKWTPTMDQTRKQAEISLDNVFISADSLLGKSGEAWADLEKVLQLAAIAVSAEQCGGARQALDLTVDYTQERVQFGRTIASFQAIKHRAADMMVQVECSRSAIYYAACVAQEALFDGAVGDELPVASALAKAYCSDAFFHCAAESIQLHGGVGFTWEYDPHLYFKRAKSTETFLGNGAYHREKIAQAIL</sequence>
<dbReference type="RefSeq" id="WP_034833647.1">
    <property type="nucleotide sequence ID" value="NZ_JOKH01000001.1"/>
</dbReference>
<feature type="domain" description="Acyl-CoA oxidase/dehydrogenase middle" evidence="8">
    <location>
        <begin position="133"/>
        <end position="215"/>
    </location>
</feature>
<name>A0A081NMK0_9GAMM</name>
<dbReference type="InterPro" id="IPR037069">
    <property type="entry name" value="AcylCoA_DH/ox_N_sf"/>
</dbReference>
<protein>
    <submittedName>
        <fullName evidence="10">Acyl-CoA dehydrogenase</fullName>
    </submittedName>
</protein>
<evidence type="ECO:0000256" key="2">
    <source>
        <dbReference type="ARBA" id="ARBA00009347"/>
    </source>
</evidence>
<keyword evidence="5 6" id="KW-0560">Oxidoreductase</keyword>
<comment type="caution">
    <text evidence="10">The sequence shown here is derived from an EMBL/GenBank/DDBJ whole genome shotgun (WGS) entry which is preliminary data.</text>
</comment>
<dbReference type="STRING" id="1137799.GZ78_07265"/>
<dbReference type="GO" id="GO:0003995">
    <property type="term" value="F:acyl-CoA dehydrogenase activity"/>
    <property type="evidence" value="ECO:0007669"/>
    <property type="project" value="TreeGrafter"/>
</dbReference>
<organism evidence="10 11">
    <name type="scientific">Endozoicomonas numazuensis</name>
    <dbReference type="NCBI Taxonomy" id="1137799"/>
    <lineage>
        <taxon>Bacteria</taxon>
        <taxon>Pseudomonadati</taxon>
        <taxon>Pseudomonadota</taxon>
        <taxon>Gammaproteobacteria</taxon>
        <taxon>Oceanospirillales</taxon>
        <taxon>Endozoicomonadaceae</taxon>
        <taxon>Endozoicomonas</taxon>
    </lineage>
</organism>
<dbReference type="Proteomes" id="UP000028073">
    <property type="component" value="Unassembled WGS sequence"/>
</dbReference>
<evidence type="ECO:0000313" key="11">
    <source>
        <dbReference type="Proteomes" id="UP000028073"/>
    </source>
</evidence>
<feature type="domain" description="Acyl-CoA dehydrogenase/oxidase C-terminal" evidence="7">
    <location>
        <begin position="230"/>
        <end position="383"/>
    </location>
</feature>
<dbReference type="Gene3D" id="2.40.110.10">
    <property type="entry name" value="Butyryl-CoA Dehydrogenase, subunit A, domain 2"/>
    <property type="match status" value="1"/>
</dbReference>